<feature type="active site" description="Charge relay system" evidence="9 10">
    <location>
        <position position="193"/>
    </location>
</feature>
<evidence type="ECO:0000256" key="2">
    <source>
        <dbReference type="ARBA" id="ARBA00011073"/>
    </source>
</evidence>
<dbReference type="Pfam" id="PF00082">
    <property type="entry name" value="Peptidase_S8"/>
    <property type="match status" value="1"/>
</dbReference>
<dbReference type="InterPro" id="IPR046450">
    <property type="entry name" value="PA_dom_sf"/>
</dbReference>
<dbReference type="SUPFAM" id="SSF52025">
    <property type="entry name" value="PA domain"/>
    <property type="match status" value="1"/>
</dbReference>
<dbReference type="InterPro" id="IPR023827">
    <property type="entry name" value="Peptidase_S8_Asp-AS"/>
</dbReference>
<dbReference type="CDD" id="cd02120">
    <property type="entry name" value="PA_subtilisin_like"/>
    <property type="match status" value="1"/>
</dbReference>
<dbReference type="Gene3D" id="3.50.30.30">
    <property type="match status" value="1"/>
</dbReference>
<dbReference type="SUPFAM" id="SSF52743">
    <property type="entry name" value="Subtilisin-like"/>
    <property type="match status" value="1"/>
</dbReference>
<comment type="subcellular location">
    <subcellularLocation>
        <location evidence="1">Secreted</location>
    </subcellularLocation>
</comment>
<comment type="similarity">
    <text evidence="2 10 11">Belongs to the peptidase S8 family.</text>
</comment>
<evidence type="ECO:0000256" key="1">
    <source>
        <dbReference type="ARBA" id="ARBA00004613"/>
    </source>
</evidence>
<dbReference type="RefSeq" id="WP_131169085.1">
    <property type="nucleotide sequence ID" value="NZ_SDMQ01000012.1"/>
</dbReference>
<evidence type="ECO:0000256" key="6">
    <source>
        <dbReference type="ARBA" id="ARBA00022801"/>
    </source>
</evidence>
<dbReference type="InterPro" id="IPR000595">
    <property type="entry name" value="cNMP-bd_dom"/>
</dbReference>
<evidence type="ECO:0000256" key="7">
    <source>
        <dbReference type="ARBA" id="ARBA00022825"/>
    </source>
</evidence>
<keyword evidence="5 13" id="KW-0732">Signal</keyword>
<keyword evidence="8" id="KW-0325">Glycoprotein</keyword>
<evidence type="ECO:0000256" key="8">
    <source>
        <dbReference type="ARBA" id="ARBA00023180"/>
    </source>
</evidence>
<keyword evidence="6 10" id="KW-0378">Hydrolase</keyword>
<evidence type="ECO:0000256" key="12">
    <source>
        <dbReference type="SAM" id="MobiDB-lite"/>
    </source>
</evidence>
<keyword evidence="4 10" id="KW-0645">Protease</keyword>
<dbReference type="InterPro" id="IPR045051">
    <property type="entry name" value="SBT"/>
</dbReference>
<evidence type="ECO:0000256" key="13">
    <source>
        <dbReference type="SAM" id="SignalP"/>
    </source>
</evidence>
<evidence type="ECO:0000256" key="3">
    <source>
        <dbReference type="ARBA" id="ARBA00022525"/>
    </source>
</evidence>
<feature type="signal peptide" evidence="13">
    <location>
        <begin position="1"/>
        <end position="30"/>
    </location>
</feature>
<gene>
    <name evidence="15" type="ORF">ET989_11470</name>
</gene>
<feature type="region of interest" description="Disordered" evidence="12">
    <location>
        <begin position="250"/>
        <end position="269"/>
    </location>
</feature>
<dbReference type="PROSITE" id="PS00136">
    <property type="entry name" value="SUBTILASE_ASP"/>
    <property type="match status" value="1"/>
</dbReference>
<reference evidence="15 16" key="1">
    <citation type="submission" date="2019-01" db="EMBL/GenBank/DDBJ databases">
        <title>Lactibacter flavus gen. nov., sp. nov., a novel bacterium of the family Propionibacteriaceae isolated from raw milk and dairy products.</title>
        <authorList>
            <person name="Huptas C."/>
            <person name="Wenning M."/>
            <person name="Breitenwieser F."/>
            <person name="Doll E."/>
            <person name="Von Neubeck M."/>
            <person name="Busse H.-J."/>
            <person name="Scherer S."/>
        </authorList>
    </citation>
    <scope>NUCLEOTIDE SEQUENCE [LARGE SCALE GENOMIC DNA]</scope>
    <source>
        <strain evidence="15 16">KCTC 33808</strain>
    </source>
</reference>
<dbReference type="InterPro" id="IPR000209">
    <property type="entry name" value="Peptidase_S8/S53_dom"/>
</dbReference>
<evidence type="ECO:0000256" key="5">
    <source>
        <dbReference type="ARBA" id="ARBA00022729"/>
    </source>
</evidence>
<feature type="domain" description="Cyclic nucleotide-binding" evidence="14">
    <location>
        <begin position="325"/>
        <end position="392"/>
    </location>
</feature>
<dbReference type="OrthoDB" id="614750at2"/>
<keyword evidence="7 10" id="KW-0720">Serine protease</keyword>
<dbReference type="PRINTS" id="PR00723">
    <property type="entry name" value="SUBTILISIN"/>
</dbReference>
<keyword evidence="3" id="KW-0964">Secreted</keyword>
<dbReference type="Gene3D" id="3.40.50.200">
    <property type="entry name" value="Peptidase S8/S53 domain"/>
    <property type="match status" value="1"/>
</dbReference>
<dbReference type="Gene3D" id="2.60.40.2310">
    <property type="match status" value="1"/>
</dbReference>
<dbReference type="PROSITE" id="PS50042">
    <property type="entry name" value="CNMP_BINDING_3"/>
    <property type="match status" value="1"/>
</dbReference>
<dbReference type="Pfam" id="PF02225">
    <property type="entry name" value="PA"/>
    <property type="match status" value="1"/>
</dbReference>
<evidence type="ECO:0000259" key="14">
    <source>
        <dbReference type="PROSITE" id="PS50042"/>
    </source>
</evidence>
<dbReference type="InterPro" id="IPR041469">
    <property type="entry name" value="Subtilisin-like_FN3"/>
</dbReference>
<proteinExistence type="inferred from homology"/>
<sequence length="996" mass="101609">MGTPSSRGARVAALAAAFTVLTPLSHSAFAAEPQLKLDTTKKTYIVQLVEAPVASYDGGTAGIPATKPAPGQKVKANSPNSKKYEAHLRNEQRKALRASGVKESAKKQEYTVAFNGFTAQLTQAEADALKSNKAIANVWEDEIRHADTVGTPEYLGMSGPGGVWQTQFGSGKGKKATDGIAEAGKGMVVGVIDTGIDPENPSFAPLAGGPAAPAGFVCDTGSDAAFECTNKIVGARYYGTAFGNTVAHDYDSPRDRNGHGSHTAGTAAGNHGVPMSIMGIDMGTGSGMAPAAQVAVYKALWQTADGNGSGTSSGLVAAIDDAVADGVDVINYSVSGSSTYVVTADELAFLAAADAGVFVSTSAGNSGDTVGESSVAHNSPWTTTVAASTHSRGAEKRVTLGNGTTYDGIGVGGGVGPAPLVDSEEIPAAGRTTADAKLCLPGSISAEEADGAIVICTRGSNARVEKADVVRDAGGVGMILANNTDAESLVADFHSIPSIHVSGTIGTAIKAYEDSTDAPTAEIHAHVPSKVDAPSMAGFSSYGPALAGEGDLLKPDITAPGVDIVAAYHEDPNTGEATFNQISGTSMSAPHIAGLGALLKQKYPTWSPMAIKSAMMTTARQTTDAGEPIQWAGGDATPLNFGAGEVVPAKSYNPGLVYDSDWQDWYNYACAINHLQLVGGAAYCAEAPKIDPSDLNYPSIAIGKLAGSQTVTRTVTNVSDKNQNYHAQIEAPAGTTVTVSPSTLKVKRGETATFKVTITRTDAPLGEYTHGALTWVTGAGKSESVRSPISVRPVALAAPGEVPGTGVAGSVDLQVTPGFTGTLGTDVDGLLPSTVRDLAVTKAEGTALDGSFFFTVPAGTKVTRVATWSDEVAAADIDLNVYRYNPTGTITNVGSSGNADSTESVTLNLTPGTYVAAVDLYSAEATVTAPVHVWNLGDADAGNLTVAPSPVEVTQGTPVTVTATWSGLDATQRYLGQVNFLEGAEVAGSTLVSVNP</sequence>
<dbReference type="InterPro" id="IPR023828">
    <property type="entry name" value="Peptidase_S8_Ser-AS"/>
</dbReference>
<dbReference type="PANTHER" id="PTHR10795">
    <property type="entry name" value="PROPROTEIN CONVERTASE SUBTILISIN/KEXIN"/>
    <property type="match status" value="1"/>
</dbReference>
<feature type="chain" id="PRO_5020304798" description="Cyclic nucleotide-binding domain-containing protein" evidence="13">
    <location>
        <begin position="31"/>
        <end position="996"/>
    </location>
</feature>
<comment type="caution">
    <text evidence="15">The sequence shown here is derived from an EMBL/GenBank/DDBJ whole genome shotgun (WGS) entry which is preliminary data.</text>
</comment>
<dbReference type="InterPro" id="IPR036852">
    <property type="entry name" value="Peptidase_S8/S53_dom_sf"/>
</dbReference>
<name>A0A4Q9KC09_9ACTN</name>
<protein>
    <recommendedName>
        <fullName evidence="14">Cyclic nucleotide-binding domain-containing protein</fullName>
    </recommendedName>
</protein>
<dbReference type="GO" id="GO:0004252">
    <property type="term" value="F:serine-type endopeptidase activity"/>
    <property type="evidence" value="ECO:0007669"/>
    <property type="project" value="UniProtKB-UniRule"/>
</dbReference>
<dbReference type="PROSITE" id="PS00138">
    <property type="entry name" value="SUBTILASE_SER"/>
    <property type="match status" value="1"/>
</dbReference>
<feature type="active site" description="Charge relay system" evidence="9 10">
    <location>
        <position position="586"/>
    </location>
</feature>
<dbReference type="InterPro" id="IPR010259">
    <property type="entry name" value="S8pro/Inhibitor_I9"/>
</dbReference>
<dbReference type="PROSITE" id="PS51892">
    <property type="entry name" value="SUBTILASE"/>
    <property type="match status" value="1"/>
</dbReference>
<dbReference type="InterPro" id="IPR015500">
    <property type="entry name" value="Peptidase_S8_subtilisin-rel"/>
</dbReference>
<dbReference type="AlphaFoldDB" id="A0A4Q9KC09"/>
<dbReference type="CDD" id="cd04852">
    <property type="entry name" value="Peptidases_S8_3"/>
    <property type="match status" value="1"/>
</dbReference>
<dbReference type="Gene3D" id="3.30.70.80">
    <property type="entry name" value="Peptidase S8 propeptide/proteinase inhibitor I9"/>
    <property type="match status" value="1"/>
</dbReference>
<feature type="compositionally biased region" description="Low complexity" evidence="12">
    <location>
        <begin position="260"/>
        <end position="269"/>
    </location>
</feature>
<dbReference type="Pfam" id="PF05922">
    <property type="entry name" value="Inhibitor_I9"/>
    <property type="match status" value="1"/>
</dbReference>
<evidence type="ECO:0000256" key="10">
    <source>
        <dbReference type="PROSITE-ProRule" id="PRU01240"/>
    </source>
</evidence>
<keyword evidence="16" id="KW-1185">Reference proteome</keyword>
<evidence type="ECO:0000256" key="11">
    <source>
        <dbReference type="RuleBase" id="RU003355"/>
    </source>
</evidence>
<evidence type="ECO:0000313" key="15">
    <source>
        <dbReference type="EMBL" id="TBT83305.1"/>
    </source>
</evidence>
<organism evidence="15 16">
    <name type="scientific">Propioniciclava sinopodophylli</name>
    <dbReference type="NCBI Taxonomy" id="1837344"/>
    <lineage>
        <taxon>Bacteria</taxon>
        <taxon>Bacillati</taxon>
        <taxon>Actinomycetota</taxon>
        <taxon>Actinomycetes</taxon>
        <taxon>Propionibacteriales</taxon>
        <taxon>Propionibacteriaceae</taxon>
        <taxon>Propioniciclava</taxon>
    </lineage>
</organism>
<dbReference type="InterPro" id="IPR034197">
    <property type="entry name" value="Peptidases_S8_3"/>
</dbReference>
<dbReference type="Pfam" id="PF17766">
    <property type="entry name" value="fn3_6"/>
    <property type="match status" value="1"/>
</dbReference>
<evidence type="ECO:0000256" key="9">
    <source>
        <dbReference type="PIRSR" id="PIRSR615500-1"/>
    </source>
</evidence>
<accession>A0A4Q9KC09</accession>
<dbReference type="InterPro" id="IPR003137">
    <property type="entry name" value="PA_domain"/>
</dbReference>
<feature type="active site" description="Charge relay system" evidence="9 10">
    <location>
        <position position="259"/>
    </location>
</feature>
<dbReference type="Proteomes" id="UP000292373">
    <property type="component" value="Unassembled WGS sequence"/>
</dbReference>
<dbReference type="GO" id="GO:0005576">
    <property type="term" value="C:extracellular region"/>
    <property type="evidence" value="ECO:0007669"/>
    <property type="project" value="UniProtKB-SubCell"/>
</dbReference>
<dbReference type="EMBL" id="SDMQ01000012">
    <property type="protein sequence ID" value="TBT83305.1"/>
    <property type="molecule type" value="Genomic_DNA"/>
</dbReference>
<dbReference type="Gene3D" id="2.60.120.380">
    <property type="match status" value="1"/>
</dbReference>
<dbReference type="InterPro" id="IPR037045">
    <property type="entry name" value="S8pro/Inhibitor_I9_sf"/>
</dbReference>
<evidence type="ECO:0000313" key="16">
    <source>
        <dbReference type="Proteomes" id="UP000292373"/>
    </source>
</evidence>
<dbReference type="GO" id="GO:0006508">
    <property type="term" value="P:proteolysis"/>
    <property type="evidence" value="ECO:0007669"/>
    <property type="project" value="UniProtKB-KW"/>
</dbReference>
<evidence type="ECO:0000256" key="4">
    <source>
        <dbReference type="ARBA" id="ARBA00022670"/>
    </source>
</evidence>